<dbReference type="EMBL" id="GELH01000843">
    <property type="protein sequence ID" value="JAS03429.1"/>
    <property type="molecule type" value="Transcribed_RNA"/>
</dbReference>
<sequence>MSLQTSWHVIIFVIASSVAMATSAKGVLTSEVDDEALREAEEIQNEIQDPEIEKFAYLLSNLRQNMLKQRDSAYTLFAPPRGLNRLVSVYKAPMRKRDGRGRIWIWMPAHGYVSVPSGEVAGANAKGGSSNIPLRYG</sequence>
<organism evidence="2">
    <name type="scientific">Pinctada fucata</name>
    <name type="common">Akoya pearl oyster</name>
    <name type="synonym">Pinctada imbricata fucata</name>
    <dbReference type="NCBI Taxonomy" id="50426"/>
    <lineage>
        <taxon>Eukaryota</taxon>
        <taxon>Metazoa</taxon>
        <taxon>Spiralia</taxon>
        <taxon>Lophotrochozoa</taxon>
        <taxon>Mollusca</taxon>
        <taxon>Bivalvia</taxon>
        <taxon>Autobranchia</taxon>
        <taxon>Pteriomorphia</taxon>
        <taxon>Pterioida</taxon>
        <taxon>Pterioidea</taxon>
        <taxon>Pteriidae</taxon>
        <taxon>Pinctada</taxon>
    </lineage>
</organism>
<protein>
    <submittedName>
        <fullName evidence="2">Uncharacterized protein</fullName>
    </submittedName>
</protein>
<reference evidence="2" key="1">
    <citation type="submission" date="2016-03" db="EMBL/GenBank/DDBJ databases">
        <authorList>
            <person name="Ploux O."/>
        </authorList>
    </citation>
    <scope>NUCLEOTIDE SEQUENCE</scope>
    <source>
        <tissue evidence="2">Mantle</tissue>
    </source>
</reference>
<proteinExistence type="predicted"/>
<name>A0A194AJG0_PINFU</name>
<feature type="chain" id="PRO_5013481076" evidence="1">
    <location>
        <begin position="24"/>
        <end position="137"/>
    </location>
</feature>
<evidence type="ECO:0000256" key="1">
    <source>
        <dbReference type="SAM" id="SignalP"/>
    </source>
</evidence>
<accession>A0A194AJG0</accession>
<dbReference type="AlphaFoldDB" id="A0A194AJG0"/>
<evidence type="ECO:0000313" key="2">
    <source>
        <dbReference type="EMBL" id="JAS03429.1"/>
    </source>
</evidence>
<feature type="signal peptide" evidence="1">
    <location>
        <begin position="1"/>
        <end position="23"/>
    </location>
</feature>
<keyword evidence="1" id="KW-0732">Signal</keyword>
<dbReference type="EMBL" id="GELH01000844">
    <property type="protein sequence ID" value="JAS03428.1"/>
    <property type="molecule type" value="Transcribed_RNA"/>
</dbReference>